<dbReference type="GO" id="GO:0005737">
    <property type="term" value="C:cytoplasm"/>
    <property type="evidence" value="ECO:0007669"/>
    <property type="project" value="UniProtKB-SubCell"/>
</dbReference>
<dbReference type="PANTHER" id="PTHR21635">
    <property type="entry name" value="LEUCINE ZIPPER TRANSCRIPTION FACTOR LIKE"/>
    <property type="match status" value="1"/>
</dbReference>
<feature type="compositionally biased region" description="Polar residues" evidence="9">
    <location>
        <begin position="312"/>
        <end position="323"/>
    </location>
</feature>
<dbReference type="PANTHER" id="PTHR21635:SF0">
    <property type="entry name" value="LEUCINE ZIPPER TRANSCRIPTION FACTOR-LIKE PROTEIN 1"/>
    <property type="match status" value="1"/>
</dbReference>
<reference evidence="10 11" key="1">
    <citation type="submission" date="2016-10" db="EMBL/GenBank/DDBJ databases">
        <authorList>
            <person name="Cai Z."/>
        </authorList>
    </citation>
    <scope>NUCLEOTIDE SEQUENCE [LARGE SCALE GENOMIC DNA]</scope>
</reference>
<proteinExistence type="inferred from homology"/>
<evidence type="ECO:0000256" key="5">
    <source>
        <dbReference type="ARBA" id="ARBA00023054"/>
    </source>
</evidence>
<evidence type="ECO:0000256" key="6">
    <source>
        <dbReference type="ARBA" id="ARBA00024898"/>
    </source>
</evidence>
<comment type="subcellular location">
    <subcellularLocation>
        <location evidence="1">Cytoplasm</location>
    </subcellularLocation>
</comment>
<keyword evidence="5 8" id="KW-0175">Coiled coil</keyword>
<comment type="function">
    <text evidence="6">Regulates ciliary localization of the BBSome complex. Together with the BBSome complex, controls SMO ciliary trafficking and contributes to the sonic hedgehog (SHH) pathway regulation. May play a role in neurite outgrowth. May have tumor suppressor function.</text>
</comment>
<evidence type="ECO:0000256" key="8">
    <source>
        <dbReference type="SAM" id="Coils"/>
    </source>
</evidence>
<accession>A0A383WP71</accession>
<feature type="coiled-coil region" evidence="8">
    <location>
        <begin position="157"/>
        <end position="304"/>
    </location>
</feature>
<sequence length="334" mass="36123">MADDLTDLHELQLQAFLRFSVLKRQQHVREVLQCVDECQESSISSGEMYSSREVSSILDGLREELGKYIKKEVENAYHSCALLVNLQLVEAQRAGASITIDTNQLENEALLQQIRACEQAALLRPAADFAAKRAGVLGGLGSAGVKTVADPAVLQQRDRLRTEVEALQSRLHSLQAAANTTMGAKTDLQGQLSDAQAALAVKEAELVQARSALQAYKAAADAGNAAGAEAAAVQQAAALQQAQAAARAAQQQMEAAQQQLKEREAKAKAAEQALTGKLQHTPQWQQMRQLLQEKSQEVMQLRQQLAKYQPQDVPNTDAVQSGAQPARAAAVHQF</sequence>
<dbReference type="GO" id="GO:1903565">
    <property type="term" value="P:negative regulation of protein localization to cilium"/>
    <property type="evidence" value="ECO:0007669"/>
    <property type="project" value="TreeGrafter"/>
</dbReference>
<evidence type="ECO:0000313" key="10">
    <source>
        <dbReference type="EMBL" id="SZX78516.1"/>
    </source>
</evidence>
<evidence type="ECO:0000256" key="3">
    <source>
        <dbReference type="ARBA" id="ARBA00018920"/>
    </source>
</evidence>
<gene>
    <name evidence="10" type="ORF">BQ4739_LOCUS18794</name>
</gene>
<protein>
    <recommendedName>
        <fullName evidence="3">Leucine zipper transcription factor-like protein 1</fullName>
    </recommendedName>
</protein>
<evidence type="ECO:0000256" key="7">
    <source>
        <dbReference type="ARBA" id="ARBA00026004"/>
    </source>
</evidence>
<comment type="subunit">
    <text evidence="7">Self-associates. Interacts with BBS9; the interaction mediates the association of LZTL1 with the BBsome complex and regulates BBSome ciliary trafficking.</text>
</comment>
<keyword evidence="11" id="KW-1185">Reference proteome</keyword>
<dbReference type="STRING" id="3088.A0A383WP71"/>
<evidence type="ECO:0000256" key="2">
    <source>
        <dbReference type="ARBA" id="ARBA00008868"/>
    </source>
</evidence>
<evidence type="ECO:0000256" key="1">
    <source>
        <dbReference type="ARBA" id="ARBA00004496"/>
    </source>
</evidence>
<dbReference type="Pfam" id="PF15294">
    <property type="entry name" value="Leu_zip"/>
    <property type="match status" value="1"/>
</dbReference>
<comment type="similarity">
    <text evidence="2">Belongs to the LZTFL1 family.</text>
</comment>
<evidence type="ECO:0000313" key="11">
    <source>
        <dbReference type="Proteomes" id="UP000256970"/>
    </source>
</evidence>
<organism evidence="10 11">
    <name type="scientific">Tetradesmus obliquus</name>
    <name type="common">Green alga</name>
    <name type="synonym">Acutodesmus obliquus</name>
    <dbReference type="NCBI Taxonomy" id="3088"/>
    <lineage>
        <taxon>Eukaryota</taxon>
        <taxon>Viridiplantae</taxon>
        <taxon>Chlorophyta</taxon>
        <taxon>core chlorophytes</taxon>
        <taxon>Chlorophyceae</taxon>
        <taxon>CS clade</taxon>
        <taxon>Sphaeropleales</taxon>
        <taxon>Scenedesmaceae</taxon>
        <taxon>Tetradesmus</taxon>
    </lineage>
</organism>
<evidence type="ECO:0000256" key="9">
    <source>
        <dbReference type="SAM" id="MobiDB-lite"/>
    </source>
</evidence>
<dbReference type="AlphaFoldDB" id="A0A383WP71"/>
<keyword evidence="4" id="KW-0963">Cytoplasm</keyword>
<evidence type="ECO:0000256" key="4">
    <source>
        <dbReference type="ARBA" id="ARBA00022490"/>
    </source>
</evidence>
<dbReference type="InterPro" id="IPR026157">
    <property type="entry name" value="LZTFL1"/>
</dbReference>
<feature type="region of interest" description="Disordered" evidence="9">
    <location>
        <begin position="307"/>
        <end position="334"/>
    </location>
</feature>
<dbReference type="EMBL" id="FNXT01001323">
    <property type="protein sequence ID" value="SZX78516.1"/>
    <property type="molecule type" value="Genomic_DNA"/>
</dbReference>
<dbReference type="Proteomes" id="UP000256970">
    <property type="component" value="Unassembled WGS sequence"/>
</dbReference>
<name>A0A383WP71_TETOB</name>